<dbReference type="Gene3D" id="3.30.2010.10">
    <property type="entry name" value="Metalloproteases ('zincins'), catalytic domain"/>
    <property type="match status" value="1"/>
</dbReference>
<dbReference type="EMBL" id="JACJJG010000176">
    <property type="protein sequence ID" value="MBM6674984.1"/>
    <property type="molecule type" value="Genomic_DNA"/>
</dbReference>
<dbReference type="PANTHER" id="PTHR43221:SF2">
    <property type="entry name" value="PROTEASE HTPX HOMOLOG"/>
    <property type="match status" value="1"/>
</dbReference>
<feature type="transmembrane region" description="Helical" evidence="11">
    <location>
        <begin position="62"/>
        <end position="86"/>
    </location>
</feature>
<feature type="transmembrane region" description="Helical" evidence="11">
    <location>
        <begin position="182"/>
        <end position="208"/>
    </location>
</feature>
<evidence type="ECO:0000256" key="4">
    <source>
        <dbReference type="ARBA" id="ARBA00022723"/>
    </source>
</evidence>
<keyword evidence="4" id="KW-0479">Metal-binding</keyword>
<dbReference type="PANTHER" id="PTHR43221">
    <property type="entry name" value="PROTEASE HTPX"/>
    <property type="match status" value="1"/>
</dbReference>
<sequence length="337" mass="37697">MKYVGMYTQIRRNNMLTAMLLLLFPVIILGMIWVFLALVNYFGNGVYDQYGNIVRHLDADIVNHYFLNALPWVIAGVGAWFIIAYFSNTAMVRAATGARPITRKENPRIYNIVENLCIACNMDMPKINIVNDPQLNAFASGIDKKSYTVTLTTGIINRLNDDELAGVIAHELTHIRNHDTRLLITSIIFIGIVSTIMSLVVQMMYNAFWFGGMSHRSSNDEDNRGSGISMLVVFIIAALCCAVAYLFTLLTRFAISRKREYMADAGGAELCGNPLALASALRKISGDPGLENVKRDDIAQLFIIHPQHFAPGLTSFFSSLFSTHPDTKKRIEILEQF</sequence>
<keyword evidence="7 11" id="KW-1133">Transmembrane helix</keyword>
<evidence type="ECO:0000256" key="3">
    <source>
        <dbReference type="ARBA" id="ARBA00022692"/>
    </source>
</evidence>
<evidence type="ECO:0000256" key="11">
    <source>
        <dbReference type="SAM" id="Phobius"/>
    </source>
</evidence>
<evidence type="ECO:0000256" key="9">
    <source>
        <dbReference type="ARBA" id="ARBA00023136"/>
    </source>
</evidence>
<keyword evidence="8 10" id="KW-0482">Metalloprotease</keyword>
<dbReference type="Pfam" id="PF01435">
    <property type="entry name" value="Peptidase_M48"/>
    <property type="match status" value="1"/>
</dbReference>
<comment type="caution">
    <text evidence="13">The sequence shown here is derived from an EMBL/GenBank/DDBJ whole genome shotgun (WGS) entry which is preliminary data.</text>
</comment>
<evidence type="ECO:0000256" key="10">
    <source>
        <dbReference type="RuleBase" id="RU003983"/>
    </source>
</evidence>
<feature type="transmembrane region" description="Helical" evidence="11">
    <location>
        <begin position="228"/>
        <end position="250"/>
    </location>
</feature>
<keyword evidence="14" id="KW-1185">Reference proteome</keyword>
<evidence type="ECO:0000256" key="5">
    <source>
        <dbReference type="ARBA" id="ARBA00022801"/>
    </source>
</evidence>
<keyword evidence="2 10" id="KW-0645">Protease</keyword>
<dbReference type="GO" id="GO:0006508">
    <property type="term" value="P:proteolysis"/>
    <property type="evidence" value="ECO:0007669"/>
    <property type="project" value="UniProtKB-KW"/>
</dbReference>
<feature type="transmembrane region" description="Helical" evidence="11">
    <location>
        <begin position="20"/>
        <end position="42"/>
    </location>
</feature>
<evidence type="ECO:0000256" key="1">
    <source>
        <dbReference type="ARBA" id="ARBA00022475"/>
    </source>
</evidence>
<dbReference type="RefSeq" id="WP_205106028.1">
    <property type="nucleotide sequence ID" value="NZ_JACJJG010000176.1"/>
</dbReference>
<keyword evidence="6 10" id="KW-0862">Zinc</keyword>
<evidence type="ECO:0000256" key="6">
    <source>
        <dbReference type="ARBA" id="ARBA00022833"/>
    </source>
</evidence>
<proteinExistence type="inferred from homology"/>
<accession>A0A938WVM0</accession>
<gene>
    <name evidence="13" type="ORF">H6A34_14065</name>
</gene>
<keyword evidence="9 11" id="KW-0472">Membrane</keyword>
<keyword evidence="3 11" id="KW-0812">Transmembrane</keyword>
<name>A0A938WVM0_9BACT</name>
<dbReference type="Proteomes" id="UP000706891">
    <property type="component" value="Unassembled WGS sequence"/>
</dbReference>
<dbReference type="InterPro" id="IPR050083">
    <property type="entry name" value="HtpX_protease"/>
</dbReference>
<evidence type="ECO:0000256" key="8">
    <source>
        <dbReference type="ARBA" id="ARBA00023049"/>
    </source>
</evidence>
<evidence type="ECO:0000313" key="14">
    <source>
        <dbReference type="Proteomes" id="UP000706891"/>
    </source>
</evidence>
<dbReference type="InterPro" id="IPR001915">
    <property type="entry name" value="Peptidase_M48"/>
</dbReference>
<evidence type="ECO:0000256" key="7">
    <source>
        <dbReference type="ARBA" id="ARBA00022989"/>
    </source>
</evidence>
<dbReference type="GO" id="GO:0046872">
    <property type="term" value="F:metal ion binding"/>
    <property type="evidence" value="ECO:0007669"/>
    <property type="project" value="UniProtKB-KW"/>
</dbReference>
<dbReference type="GO" id="GO:0004222">
    <property type="term" value="F:metalloendopeptidase activity"/>
    <property type="evidence" value="ECO:0007669"/>
    <property type="project" value="InterPro"/>
</dbReference>
<organism evidence="13 14">
    <name type="scientific">Marseilla massiliensis</name>
    <dbReference type="NCBI Taxonomy" id="1841864"/>
    <lineage>
        <taxon>Bacteria</taxon>
        <taxon>Pseudomonadati</taxon>
        <taxon>Bacteroidota</taxon>
        <taxon>Bacteroidia</taxon>
        <taxon>Bacteroidales</taxon>
        <taxon>Prevotellaceae</taxon>
        <taxon>Marseilla</taxon>
    </lineage>
</organism>
<keyword evidence="5 10" id="KW-0378">Hydrolase</keyword>
<evidence type="ECO:0000313" key="13">
    <source>
        <dbReference type="EMBL" id="MBM6674984.1"/>
    </source>
</evidence>
<comment type="similarity">
    <text evidence="10">Belongs to the peptidase M48 family.</text>
</comment>
<reference evidence="13" key="1">
    <citation type="submission" date="2020-08" db="EMBL/GenBank/DDBJ databases">
        <authorList>
            <person name="Cejkova D."/>
            <person name="Kubasova T."/>
            <person name="Jahodarova E."/>
            <person name="Rychlik I."/>
        </authorList>
    </citation>
    <scope>NUCLEOTIDE SEQUENCE</scope>
    <source>
        <strain evidence="13">An824</strain>
    </source>
</reference>
<feature type="domain" description="Peptidase M48" evidence="12">
    <location>
        <begin position="104"/>
        <end position="335"/>
    </location>
</feature>
<dbReference type="CDD" id="cd07340">
    <property type="entry name" value="M48B_Htpx_like"/>
    <property type="match status" value="1"/>
</dbReference>
<comment type="cofactor">
    <cofactor evidence="10">
        <name>Zn(2+)</name>
        <dbReference type="ChEBI" id="CHEBI:29105"/>
    </cofactor>
    <text evidence="10">Binds 1 zinc ion per subunit.</text>
</comment>
<evidence type="ECO:0000259" key="12">
    <source>
        <dbReference type="Pfam" id="PF01435"/>
    </source>
</evidence>
<reference evidence="13" key="2">
    <citation type="journal article" date="2021" name="Sci. Rep.">
        <title>The distribution of antibiotic resistance genes in chicken gut microbiota commensals.</title>
        <authorList>
            <person name="Juricova H."/>
            <person name="Matiasovicova J."/>
            <person name="Kubasova T."/>
            <person name="Cejkova D."/>
            <person name="Rychlik I."/>
        </authorList>
    </citation>
    <scope>NUCLEOTIDE SEQUENCE</scope>
    <source>
        <strain evidence="13">An824</strain>
    </source>
</reference>
<dbReference type="AlphaFoldDB" id="A0A938WVM0"/>
<evidence type="ECO:0000256" key="2">
    <source>
        <dbReference type="ARBA" id="ARBA00022670"/>
    </source>
</evidence>
<keyword evidence="1" id="KW-1003">Cell membrane</keyword>
<protein>
    <submittedName>
        <fullName evidence="13">M48 family metallopeptidase</fullName>
    </submittedName>
</protein>